<dbReference type="InterPro" id="IPR014756">
    <property type="entry name" value="Ig_E-set"/>
</dbReference>
<reference evidence="4" key="1">
    <citation type="submission" date="2021-02" db="EMBL/GenBank/DDBJ databases">
        <authorList>
            <person name="Steward A R."/>
        </authorList>
    </citation>
    <scope>NUCLEOTIDE SEQUENCE</scope>
</reference>
<proteinExistence type="inferred from homology"/>
<dbReference type="PANTHER" id="PTHR11188">
    <property type="entry name" value="ARRESTIN DOMAIN CONTAINING PROTEIN"/>
    <property type="match status" value="1"/>
</dbReference>
<sequence>MVLENCQVVFNNYKGYFYSGDIVTGSVIFGLKHNSVVKGLVLNVKGTSKARWTRPMPTIPHIKFYSEKNEVLRIDISIDTKENTLVSKNLSIPFHFILPRNIPSSFQDSVAKTHYRVIIKTTKICKRKQKRVFPFVVVAHLNLNNFEYTFYNEKYLYELTKSFGKFKQYQFRIKTYKGIGSNQRNIPFVAYITNEKKIKVSKIVISLLQKLEYTVMSGYYNTEKKIHEIFLKDFRNNLEETYTFLIDIPPVVPSTINLDRTLINISYVYKITVCFRFHFSMNMEIPVVIGSTPVIFTK</sequence>
<dbReference type="InterPro" id="IPR014752">
    <property type="entry name" value="Arrestin-like_C"/>
</dbReference>
<comment type="caution">
    <text evidence="4">The sequence shown here is derived from an EMBL/GenBank/DDBJ whole genome shotgun (WGS) entry which is preliminary data.</text>
</comment>
<dbReference type="InterPro" id="IPR011021">
    <property type="entry name" value="Arrestin-like_N"/>
</dbReference>
<feature type="domain" description="Arrestin C-terminal-like" evidence="3">
    <location>
        <begin position="165"/>
        <end position="294"/>
    </location>
</feature>
<comment type="similarity">
    <text evidence="1">Belongs to the arrestin family.</text>
</comment>
<dbReference type="InterPro" id="IPR050357">
    <property type="entry name" value="Arrestin_domain-protein"/>
</dbReference>
<dbReference type="GO" id="GO:0031625">
    <property type="term" value="F:ubiquitin protein ligase binding"/>
    <property type="evidence" value="ECO:0007669"/>
    <property type="project" value="TreeGrafter"/>
</dbReference>
<evidence type="ECO:0000313" key="5">
    <source>
        <dbReference type="Proteomes" id="UP000663880"/>
    </source>
</evidence>
<evidence type="ECO:0000259" key="3">
    <source>
        <dbReference type="SMART" id="SM01017"/>
    </source>
</evidence>
<organism evidence="4 5">
    <name type="scientific">Pieris macdunnoughi</name>
    <dbReference type="NCBI Taxonomy" id="345717"/>
    <lineage>
        <taxon>Eukaryota</taxon>
        <taxon>Metazoa</taxon>
        <taxon>Ecdysozoa</taxon>
        <taxon>Arthropoda</taxon>
        <taxon>Hexapoda</taxon>
        <taxon>Insecta</taxon>
        <taxon>Pterygota</taxon>
        <taxon>Neoptera</taxon>
        <taxon>Endopterygota</taxon>
        <taxon>Lepidoptera</taxon>
        <taxon>Glossata</taxon>
        <taxon>Ditrysia</taxon>
        <taxon>Papilionoidea</taxon>
        <taxon>Pieridae</taxon>
        <taxon>Pierinae</taxon>
        <taxon>Pieris</taxon>
    </lineage>
</organism>
<dbReference type="Proteomes" id="UP000663880">
    <property type="component" value="Unassembled WGS sequence"/>
</dbReference>
<evidence type="ECO:0000256" key="1">
    <source>
        <dbReference type="ARBA" id="ARBA00005298"/>
    </source>
</evidence>
<dbReference type="GO" id="GO:0030674">
    <property type="term" value="F:protein-macromolecule adaptor activity"/>
    <property type="evidence" value="ECO:0007669"/>
    <property type="project" value="TreeGrafter"/>
</dbReference>
<dbReference type="SUPFAM" id="SSF81296">
    <property type="entry name" value="E set domains"/>
    <property type="match status" value="2"/>
</dbReference>
<dbReference type="SMART" id="SM01017">
    <property type="entry name" value="Arrestin_C"/>
    <property type="match status" value="1"/>
</dbReference>
<dbReference type="GO" id="GO:0005886">
    <property type="term" value="C:plasma membrane"/>
    <property type="evidence" value="ECO:0007669"/>
    <property type="project" value="TreeGrafter"/>
</dbReference>
<dbReference type="OrthoDB" id="2333384at2759"/>
<dbReference type="PANTHER" id="PTHR11188:SF17">
    <property type="entry name" value="FI21816P1"/>
    <property type="match status" value="1"/>
</dbReference>
<keyword evidence="5" id="KW-1185">Reference proteome</keyword>
<evidence type="ECO:0000256" key="2">
    <source>
        <dbReference type="ARBA" id="ARBA00022606"/>
    </source>
</evidence>
<dbReference type="Pfam" id="PF00339">
    <property type="entry name" value="Arrestin_N"/>
    <property type="match status" value="1"/>
</dbReference>
<name>A0A821QWV4_9NEOP</name>
<protein>
    <recommendedName>
        <fullName evidence="3">Arrestin C-terminal-like domain-containing protein</fullName>
    </recommendedName>
</protein>
<accession>A0A821QWV4</accession>
<dbReference type="AlphaFoldDB" id="A0A821QWV4"/>
<dbReference type="EMBL" id="CAJOBZ010000009">
    <property type="protein sequence ID" value="CAF4828614.1"/>
    <property type="molecule type" value="Genomic_DNA"/>
</dbReference>
<dbReference type="GO" id="GO:0005829">
    <property type="term" value="C:cytosol"/>
    <property type="evidence" value="ECO:0007669"/>
    <property type="project" value="TreeGrafter"/>
</dbReference>
<dbReference type="Gene3D" id="2.60.40.640">
    <property type="match status" value="2"/>
</dbReference>
<dbReference type="InterPro" id="IPR011022">
    <property type="entry name" value="Arrestin_C-like"/>
</dbReference>
<keyword evidence="2" id="KW-0716">Sensory transduction</keyword>
<dbReference type="Pfam" id="PF02752">
    <property type="entry name" value="Arrestin_C"/>
    <property type="match status" value="1"/>
</dbReference>
<dbReference type="GO" id="GO:0070086">
    <property type="term" value="P:ubiquitin-dependent endocytosis"/>
    <property type="evidence" value="ECO:0007669"/>
    <property type="project" value="TreeGrafter"/>
</dbReference>
<gene>
    <name evidence="4" type="ORF">PMACD_LOCUS5095</name>
</gene>
<evidence type="ECO:0000313" key="4">
    <source>
        <dbReference type="EMBL" id="CAF4828614.1"/>
    </source>
</evidence>